<feature type="transmembrane region" description="Helical" evidence="1">
    <location>
        <begin position="123"/>
        <end position="148"/>
    </location>
</feature>
<evidence type="ECO:0000313" key="2">
    <source>
        <dbReference type="EMBL" id="OYR05819.1"/>
    </source>
</evidence>
<feature type="transmembrane region" description="Helical" evidence="1">
    <location>
        <begin position="324"/>
        <end position="346"/>
    </location>
</feature>
<protein>
    <recommendedName>
        <fullName evidence="4">Oligosaccharide repeat unit polymerase</fullName>
    </recommendedName>
</protein>
<name>A0AA44NMI8_CITFR</name>
<keyword evidence="1" id="KW-0472">Membrane</keyword>
<dbReference type="EMBL" id="NEFA01000007">
    <property type="protein sequence ID" value="OYR05819.1"/>
    <property type="molecule type" value="Genomic_DNA"/>
</dbReference>
<feature type="transmembrane region" description="Helical" evidence="1">
    <location>
        <begin position="238"/>
        <end position="257"/>
    </location>
</feature>
<proteinExistence type="predicted"/>
<gene>
    <name evidence="2" type="ORF">B9P89_08025</name>
</gene>
<evidence type="ECO:0000313" key="3">
    <source>
        <dbReference type="Proteomes" id="UP000215827"/>
    </source>
</evidence>
<feature type="transmembrane region" description="Helical" evidence="1">
    <location>
        <begin position="377"/>
        <end position="393"/>
    </location>
</feature>
<accession>A0AA44NMI8</accession>
<sequence length="398" mass="46327">MMIYKTISSPFNLLIAFFVVIFLYLLRLSNQITLPSIETVLYLTLCLGAMALGMSFGTKLKNLRSCKPIPFKPKLIPAAQRKLVLLLLTLSTLAFAFEHYIFFNKHGSIPIFNPDFEVLRMEFPVSGYVHILAMSGFIVGLSLYYDILIYKNSWTLTQKVVFYSLILINVLLAIMVGNRGTIALFFVQCFIIKFSFQKIRLAKLCYIMFLCLYALGASKLIRDYLYTGPSVIDDISKVWFMGGNFLFLPLYYGYVTFVMNFEILNHYITALDSYFYGYFSIVLPFDSLFTNNAYQLIELQKDVLKDDFYGLLTSTGFGVPYFDFGYFGFIVIFLLSFLLGYSFYVVYSCGKIYYVPFYSYLMTAFLTLIYTYSFNELYIWIYLFLLFLISRLYKERIP</sequence>
<dbReference type="RefSeq" id="WP_048218068.1">
    <property type="nucleotide sequence ID" value="NZ_CP016762.1"/>
</dbReference>
<feature type="transmembrane region" description="Helical" evidence="1">
    <location>
        <begin position="160"/>
        <end position="187"/>
    </location>
</feature>
<feature type="transmembrane region" description="Helical" evidence="1">
    <location>
        <begin position="41"/>
        <end position="62"/>
    </location>
</feature>
<organism evidence="2 3">
    <name type="scientific">Citrobacter freundii</name>
    <dbReference type="NCBI Taxonomy" id="546"/>
    <lineage>
        <taxon>Bacteria</taxon>
        <taxon>Pseudomonadati</taxon>
        <taxon>Pseudomonadota</taxon>
        <taxon>Gammaproteobacteria</taxon>
        <taxon>Enterobacterales</taxon>
        <taxon>Enterobacteriaceae</taxon>
        <taxon>Citrobacter</taxon>
        <taxon>Citrobacter freundii complex</taxon>
    </lineage>
</organism>
<comment type="caution">
    <text evidence="2">The sequence shown here is derived from an EMBL/GenBank/DDBJ whole genome shotgun (WGS) entry which is preliminary data.</text>
</comment>
<evidence type="ECO:0008006" key="4">
    <source>
        <dbReference type="Google" id="ProtNLM"/>
    </source>
</evidence>
<dbReference type="AlphaFoldDB" id="A0AA44NMI8"/>
<reference evidence="2 3" key="1">
    <citation type="submission" date="2017-04" db="EMBL/GenBank/DDBJ databases">
        <title>Emergence of KPC-2-producing Citrobacter isolates from sediments of a Chinese river.</title>
        <authorList>
            <person name="Zheng B."/>
        </authorList>
    </citation>
    <scope>NUCLEOTIDE SEQUENCE [LARGE SCALE GENOMIC DNA]</scope>
    <source>
        <strain evidence="2 3">C191</strain>
    </source>
</reference>
<dbReference type="NCBIfam" id="TIGR04370">
    <property type="entry name" value="glyco_rpt_poly"/>
    <property type="match status" value="1"/>
</dbReference>
<dbReference type="Proteomes" id="UP000215827">
    <property type="component" value="Unassembled WGS sequence"/>
</dbReference>
<evidence type="ECO:0000256" key="1">
    <source>
        <dbReference type="SAM" id="Phobius"/>
    </source>
</evidence>
<keyword evidence="1" id="KW-1133">Transmembrane helix</keyword>
<feature type="transmembrane region" description="Helical" evidence="1">
    <location>
        <begin position="199"/>
        <end position="217"/>
    </location>
</feature>
<keyword evidence="1" id="KW-0812">Transmembrane</keyword>
<feature type="transmembrane region" description="Helical" evidence="1">
    <location>
        <begin position="353"/>
        <end position="371"/>
    </location>
</feature>